<gene>
    <name evidence="1" type="ORF">ACFQAU_08325</name>
</gene>
<dbReference type="InterPro" id="IPR043129">
    <property type="entry name" value="ATPase_NBD"/>
</dbReference>
<dbReference type="Gene3D" id="3.90.640.10">
    <property type="entry name" value="Actin, Chain A, domain 4"/>
    <property type="match status" value="1"/>
</dbReference>
<organism evidence="1 2">
    <name type="scientific">Sulfitobacter profundi</name>
    <dbReference type="NCBI Taxonomy" id="2679961"/>
    <lineage>
        <taxon>Bacteria</taxon>
        <taxon>Pseudomonadati</taxon>
        <taxon>Pseudomonadota</taxon>
        <taxon>Alphaproteobacteria</taxon>
        <taxon>Rhodobacterales</taxon>
        <taxon>Roseobacteraceae</taxon>
        <taxon>Sulfitobacter</taxon>
    </lineage>
</organism>
<proteinExistence type="predicted"/>
<dbReference type="EMBL" id="JBHSWA010000001">
    <property type="protein sequence ID" value="MFC6641718.1"/>
    <property type="molecule type" value="Genomic_DNA"/>
</dbReference>
<evidence type="ECO:0000313" key="2">
    <source>
        <dbReference type="Proteomes" id="UP001596403"/>
    </source>
</evidence>
<evidence type="ECO:0000313" key="1">
    <source>
        <dbReference type="EMBL" id="MFC6641718.1"/>
    </source>
</evidence>
<accession>A0ABW1YX83</accession>
<dbReference type="SUPFAM" id="SSF53067">
    <property type="entry name" value="Actin-like ATPase domain"/>
    <property type="match status" value="1"/>
</dbReference>
<name>A0ABW1YX83_9RHOB</name>
<protein>
    <submittedName>
        <fullName evidence="1">Uncharacterized protein</fullName>
    </submittedName>
</protein>
<keyword evidence="2" id="KW-1185">Reference proteome</keyword>
<dbReference type="Gene3D" id="3.30.420.40">
    <property type="match status" value="1"/>
</dbReference>
<sequence>MLKPRATLPLPRDWMRKRLSKLAAQMGDAAETTARNAGIAPGAVDRLIFVGGSSLMEVVEAEMRTRFPHAEGHRGAALTAIVEGLALSAGGGERG</sequence>
<reference evidence="2" key="1">
    <citation type="journal article" date="2019" name="Int. J. Syst. Evol. Microbiol.">
        <title>The Global Catalogue of Microorganisms (GCM) 10K type strain sequencing project: providing services to taxonomists for standard genome sequencing and annotation.</title>
        <authorList>
            <consortium name="The Broad Institute Genomics Platform"/>
            <consortium name="The Broad Institute Genome Sequencing Center for Infectious Disease"/>
            <person name="Wu L."/>
            <person name="Ma J."/>
        </authorList>
    </citation>
    <scope>NUCLEOTIDE SEQUENCE [LARGE SCALE GENOMIC DNA]</scope>
    <source>
        <strain evidence="2">NBRC 111368</strain>
    </source>
</reference>
<dbReference type="Proteomes" id="UP001596403">
    <property type="component" value="Unassembled WGS sequence"/>
</dbReference>
<comment type="caution">
    <text evidence="1">The sequence shown here is derived from an EMBL/GenBank/DDBJ whole genome shotgun (WGS) entry which is preliminary data.</text>
</comment>